<feature type="region of interest" description="Disordered" evidence="10">
    <location>
        <begin position="1"/>
        <end position="32"/>
    </location>
</feature>
<dbReference type="InterPro" id="IPR028564">
    <property type="entry name" value="MT_TRM10-typ"/>
</dbReference>
<dbReference type="Gene3D" id="3.40.1280.30">
    <property type="match status" value="1"/>
</dbReference>
<comment type="caution">
    <text evidence="14">The sequence shown here is derived from an EMBL/GenBank/DDBJ whole genome shotgun (WGS) entry which is preliminary data.</text>
</comment>
<keyword evidence="5" id="KW-0819">tRNA processing</keyword>
<evidence type="ECO:0000259" key="11">
    <source>
        <dbReference type="PROSITE" id="PS50097"/>
    </source>
</evidence>
<evidence type="ECO:0000313" key="15">
    <source>
        <dbReference type="Proteomes" id="UP000094527"/>
    </source>
</evidence>
<dbReference type="SUPFAM" id="SSF54695">
    <property type="entry name" value="POZ domain"/>
    <property type="match status" value="1"/>
</dbReference>
<dbReference type="OrthoDB" id="9976048at2759"/>
<dbReference type="Pfam" id="PF00651">
    <property type="entry name" value="BTB"/>
    <property type="match status" value="1"/>
</dbReference>
<dbReference type="GO" id="GO:0070131">
    <property type="term" value="P:positive regulation of mitochondrial translation"/>
    <property type="evidence" value="ECO:0007669"/>
    <property type="project" value="TreeGrafter"/>
</dbReference>
<dbReference type="Gene3D" id="1.25.40.420">
    <property type="match status" value="1"/>
</dbReference>
<feature type="compositionally biased region" description="Acidic residues" evidence="10">
    <location>
        <begin position="23"/>
        <end position="32"/>
    </location>
</feature>
<dbReference type="InterPro" id="IPR038459">
    <property type="entry name" value="MT_TRM10-typ_sf"/>
</dbReference>
<dbReference type="PANTHER" id="PTHR13563">
    <property type="entry name" value="TRNA (GUANINE-9-) METHYLTRANSFERASE"/>
    <property type="match status" value="1"/>
</dbReference>
<dbReference type="SUPFAM" id="SSF49599">
    <property type="entry name" value="TRAF domain-like"/>
    <property type="match status" value="1"/>
</dbReference>
<dbReference type="PROSITE" id="PS50144">
    <property type="entry name" value="MATH"/>
    <property type="match status" value="1"/>
</dbReference>
<evidence type="ECO:0000256" key="3">
    <source>
        <dbReference type="ARBA" id="ARBA00022679"/>
    </source>
</evidence>
<dbReference type="SMART" id="SM00225">
    <property type="entry name" value="BTB"/>
    <property type="match status" value="1"/>
</dbReference>
<evidence type="ECO:0000259" key="12">
    <source>
        <dbReference type="PROSITE" id="PS50144"/>
    </source>
</evidence>
<dbReference type="Proteomes" id="UP000094527">
    <property type="component" value="Unassembled WGS sequence"/>
</dbReference>
<organism evidence="14 15">
    <name type="scientific">Orchesella cincta</name>
    <name type="common">Springtail</name>
    <name type="synonym">Podura cincta</name>
    <dbReference type="NCBI Taxonomy" id="48709"/>
    <lineage>
        <taxon>Eukaryota</taxon>
        <taxon>Metazoa</taxon>
        <taxon>Ecdysozoa</taxon>
        <taxon>Arthropoda</taxon>
        <taxon>Hexapoda</taxon>
        <taxon>Collembola</taxon>
        <taxon>Entomobryomorpha</taxon>
        <taxon>Entomobryoidea</taxon>
        <taxon>Orchesellidae</taxon>
        <taxon>Orchesellinae</taxon>
        <taxon>Orchesella</taxon>
    </lineage>
</organism>
<dbReference type="InterPro" id="IPR002083">
    <property type="entry name" value="MATH/TRAF_dom"/>
</dbReference>
<feature type="domain" description="MATH" evidence="12">
    <location>
        <begin position="468"/>
        <end position="606"/>
    </location>
</feature>
<evidence type="ECO:0000256" key="4">
    <source>
        <dbReference type="ARBA" id="ARBA00022691"/>
    </source>
</evidence>
<keyword evidence="7" id="KW-0175">Coiled coil</keyword>
<feature type="domain" description="SAM-dependent MTase TRM10-type" evidence="13">
    <location>
        <begin position="168"/>
        <end position="362"/>
    </location>
</feature>
<keyword evidence="15" id="KW-1185">Reference proteome</keyword>
<dbReference type="GO" id="GO:0000049">
    <property type="term" value="F:tRNA binding"/>
    <property type="evidence" value="ECO:0007669"/>
    <property type="project" value="TreeGrafter"/>
</dbReference>
<evidence type="ECO:0000256" key="2">
    <source>
        <dbReference type="ARBA" id="ARBA00022603"/>
    </source>
</evidence>
<protein>
    <recommendedName>
        <fullName evidence="9">RNA (guanine-9-)-methyltransferase domain-containing protein 1</fullName>
    </recommendedName>
</protein>
<dbReference type="InterPro" id="IPR011333">
    <property type="entry name" value="SKP1/BTB/POZ_sf"/>
</dbReference>
<dbReference type="PROSITE" id="PS51675">
    <property type="entry name" value="SAM_MT_TRM10"/>
    <property type="match status" value="1"/>
</dbReference>
<dbReference type="AlphaFoldDB" id="A0A1D2MBX1"/>
<dbReference type="STRING" id="48709.A0A1D2MBX1"/>
<dbReference type="GO" id="GO:0032259">
    <property type="term" value="P:methylation"/>
    <property type="evidence" value="ECO:0007669"/>
    <property type="project" value="UniProtKB-KW"/>
</dbReference>
<dbReference type="CDD" id="cd18186">
    <property type="entry name" value="BTB_POZ_ZBTB_KLHL-like"/>
    <property type="match status" value="1"/>
</dbReference>
<keyword evidence="3" id="KW-0808">Transferase</keyword>
<dbReference type="GO" id="GO:0008168">
    <property type="term" value="F:methyltransferase activity"/>
    <property type="evidence" value="ECO:0007669"/>
    <property type="project" value="UniProtKB-KW"/>
</dbReference>
<reference evidence="14 15" key="1">
    <citation type="journal article" date="2016" name="Genome Biol. Evol.">
        <title>Gene Family Evolution Reflects Adaptation to Soil Environmental Stressors in the Genome of the Collembolan Orchesella cincta.</title>
        <authorList>
            <person name="Faddeeva-Vakhrusheva A."/>
            <person name="Derks M.F."/>
            <person name="Anvar S.Y."/>
            <person name="Agamennone V."/>
            <person name="Suring W."/>
            <person name="Smit S."/>
            <person name="van Straalen N.M."/>
            <person name="Roelofs D."/>
        </authorList>
    </citation>
    <scope>NUCLEOTIDE SEQUENCE [LARGE SCALE GENOMIC DNA]</scope>
    <source>
        <tissue evidence="14">Mixed pool</tissue>
    </source>
</reference>
<evidence type="ECO:0000256" key="10">
    <source>
        <dbReference type="SAM" id="MobiDB-lite"/>
    </source>
</evidence>
<feature type="compositionally biased region" description="Basic and acidic residues" evidence="10">
    <location>
        <begin position="1"/>
        <end position="22"/>
    </location>
</feature>
<keyword evidence="8" id="KW-0496">Mitochondrion</keyword>
<dbReference type="CDD" id="cd18102">
    <property type="entry name" value="Trm10_MRRP1"/>
    <property type="match status" value="1"/>
</dbReference>
<proteinExistence type="predicted"/>
<evidence type="ECO:0000313" key="14">
    <source>
        <dbReference type="EMBL" id="ODM90497.1"/>
    </source>
</evidence>
<sequence>MDKEDQRERVETSDDSTSRDDDSLPDDFDADDFAQVDYDVSLTDEEMQKLTNGDPELIKKVKYIQLEHAVIREEGGQVPSKLKFKYWQEIINLDSRSKRRKFFSYLFKTEMKDLNARRKKEEKNALRRKEFEERPMPSREEDPYGMFYALTRNTLFLRLYDTTVNKFFHNRACSAMLHNPPIVLDCSYDENMNFREAKNCAKQLELLITENKQHPEPFNLYLCNADRHSKMMTYLRRSVPTLDDDSFPINIHEESFMDVLPRERLVYLTPHTRDDLDEYNEDDIYIIGAMVDKTDPRPFSLGKAKKLGLRMRRLPIDKYLMWGLGGKSLTVNQMGRIMLDIRYSRGDWKTAFRHVPMRKLNRDFHPYPDQIQNEGERNEGNAPVFPQRKERKSLVLEDYELLNRRKGFRRSEMYTPSHNRPQAPKMRTTKQPLVITMSGDGNSAKRRCLEYDPDMVNSTAITEIEQETFAFVWKLEDYSTLRELQVITSPEFRGGPKSKHTWLMYTHPKFNSNGVEYMTLYLKLVEWGDASFWFPSRNNFTRKIKARFEFSILDKNDRPSMKLTGSVNDYYKSSAWGKDKFIPSSELVSPTRQLVYNNTLKIHCKVSIIGELKHVVKPTSSQLFVSKSPEDEKRSKERNVRRANDFGTLLKNPIFTDCTVLTESKRFEVHKNILAACSSVFKEMFKANNSLMVPGFDEDVVKGMLEYIYTGETACMGERAPDLLQIADKYDIAGLKEEAELIIADSLSVANAASVLLVAHTSNAAYLKSQTISFINSNKGEVMKTKAFQDIEAAPTNAGLFRELYRSNN</sequence>
<dbReference type="InterPro" id="IPR000210">
    <property type="entry name" value="BTB/POZ_dom"/>
</dbReference>
<dbReference type="PANTHER" id="PTHR13563:SF5">
    <property type="entry name" value="TRNA METHYLTRANSFERASE 10 HOMOLOG C"/>
    <property type="match status" value="1"/>
</dbReference>
<name>A0A1D2MBX1_ORCCI</name>
<dbReference type="Pfam" id="PF22486">
    <property type="entry name" value="MATH_2"/>
    <property type="match status" value="1"/>
</dbReference>
<evidence type="ECO:0000256" key="9">
    <source>
        <dbReference type="ARBA" id="ARBA00029803"/>
    </source>
</evidence>
<accession>A0A1D2MBX1</accession>
<dbReference type="Gene3D" id="3.30.710.10">
    <property type="entry name" value="Potassium Channel Kv1.1, Chain A"/>
    <property type="match status" value="1"/>
</dbReference>
<evidence type="ECO:0000256" key="1">
    <source>
        <dbReference type="ARBA" id="ARBA00004173"/>
    </source>
</evidence>
<keyword evidence="6" id="KW-0809">Transit peptide</keyword>
<dbReference type="GO" id="GO:0005654">
    <property type="term" value="C:nucleoplasm"/>
    <property type="evidence" value="ECO:0007669"/>
    <property type="project" value="TreeGrafter"/>
</dbReference>
<evidence type="ECO:0000256" key="7">
    <source>
        <dbReference type="ARBA" id="ARBA00023054"/>
    </source>
</evidence>
<dbReference type="Gene3D" id="2.60.210.10">
    <property type="entry name" value="Apoptosis, Tumor Necrosis Factor Receptor Associated Protein 2, Chain A"/>
    <property type="match status" value="1"/>
</dbReference>
<evidence type="ECO:0000259" key="13">
    <source>
        <dbReference type="PROSITE" id="PS51675"/>
    </source>
</evidence>
<dbReference type="GO" id="GO:0097745">
    <property type="term" value="P:mitochondrial tRNA 5'-end processing"/>
    <property type="evidence" value="ECO:0007669"/>
    <property type="project" value="TreeGrafter"/>
</dbReference>
<dbReference type="EMBL" id="LJIJ01001932">
    <property type="protein sequence ID" value="ODM90497.1"/>
    <property type="molecule type" value="Genomic_DNA"/>
</dbReference>
<evidence type="ECO:0000256" key="6">
    <source>
        <dbReference type="ARBA" id="ARBA00022946"/>
    </source>
</evidence>
<keyword evidence="2" id="KW-0489">Methyltransferase</keyword>
<feature type="domain" description="BTB" evidence="11">
    <location>
        <begin position="656"/>
        <end position="712"/>
    </location>
</feature>
<dbReference type="InterPro" id="IPR025812">
    <property type="entry name" value="Trm10_C_MTase_dom"/>
</dbReference>
<gene>
    <name evidence="14" type="ORF">Ocin01_16183</name>
</gene>
<comment type="subcellular location">
    <subcellularLocation>
        <location evidence="1">Mitochondrion</location>
    </subcellularLocation>
</comment>
<evidence type="ECO:0000256" key="8">
    <source>
        <dbReference type="ARBA" id="ARBA00023128"/>
    </source>
</evidence>
<dbReference type="PROSITE" id="PS50097">
    <property type="entry name" value="BTB"/>
    <property type="match status" value="1"/>
</dbReference>
<dbReference type="GO" id="GO:0005739">
    <property type="term" value="C:mitochondrion"/>
    <property type="evidence" value="ECO:0007669"/>
    <property type="project" value="UniProtKB-SubCell"/>
</dbReference>
<keyword evidence="4" id="KW-0949">S-adenosyl-L-methionine</keyword>
<evidence type="ECO:0000256" key="5">
    <source>
        <dbReference type="ARBA" id="ARBA00022694"/>
    </source>
</evidence>
<dbReference type="InterPro" id="IPR008974">
    <property type="entry name" value="TRAF-like"/>
</dbReference>
<dbReference type="InterPro" id="IPR007356">
    <property type="entry name" value="tRNA_m1G_MeTrfase_euk"/>
</dbReference>